<evidence type="ECO:0000259" key="6">
    <source>
        <dbReference type="Pfam" id="PF25917"/>
    </source>
</evidence>
<dbReference type="InterPro" id="IPR058627">
    <property type="entry name" value="MdtA-like_C"/>
</dbReference>
<feature type="coiled-coil region" evidence="3">
    <location>
        <begin position="129"/>
        <end position="170"/>
    </location>
</feature>
<comment type="similarity">
    <text evidence="2">Belongs to the membrane fusion protein (MFP) (TC 8.A.1) family.</text>
</comment>
<dbReference type="InterPro" id="IPR058625">
    <property type="entry name" value="MdtA-like_BSH"/>
</dbReference>
<evidence type="ECO:0000259" key="5">
    <source>
        <dbReference type="Pfam" id="PF25876"/>
    </source>
</evidence>
<dbReference type="RefSeq" id="WP_113743430.1">
    <property type="nucleotide sequence ID" value="NZ_UAPU01000007.1"/>
</dbReference>
<dbReference type="GO" id="GO:0022857">
    <property type="term" value="F:transmembrane transporter activity"/>
    <property type="evidence" value="ECO:0007669"/>
    <property type="project" value="InterPro"/>
</dbReference>
<dbReference type="GO" id="GO:0046677">
    <property type="term" value="P:response to antibiotic"/>
    <property type="evidence" value="ECO:0007669"/>
    <property type="project" value="TreeGrafter"/>
</dbReference>
<dbReference type="GO" id="GO:0005886">
    <property type="term" value="C:plasma membrane"/>
    <property type="evidence" value="ECO:0007669"/>
    <property type="project" value="TreeGrafter"/>
</dbReference>
<dbReference type="Pfam" id="PF25967">
    <property type="entry name" value="RND-MFP_C"/>
    <property type="match status" value="1"/>
</dbReference>
<reference evidence="9 10" key="1">
    <citation type="submission" date="2018-06" db="EMBL/GenBank/DDBJ databases">
        <authorList>
            <consortium name="Pathogen Informatics"/>
            <person name="Doyle S."/>
        </authorList>
    </citation>
    <scope>NUCLEOTIDE SEQUENCE [LARGE SCALE GENOMIC DNA]</scope>
    <source>
        <strain evidence="9 10">NCTC13093</strain>
    </source>
</reference>
<keyword evidence="10" id="KW-1185">Reference proteome</keyword>
<feature type="domain" description="Multidrug resistance protein MdtA-like barrel-sandwich hybrid" evidence="6">
    <location>
        <begin position="64"/>
        <end position="207"/>
    </location>
</feature>
<evidence type="ECO:0000256" key="2">
    <source>
        <dbReference type="ARBA" id="ARBA00009477"/>
    </source>
</evidence>
<dbReference type="Proteomes" id="UP000250086">
    <property type="component" value="Unassembled WGS sequence"/>
</dbReference>
<dbReference type="GO" id="GO:0030313">
    <property type="term" value="C:cell envelope"/>
    <property type="evidence" value="ECO:0007669"/>
    <property type="project" value="UniProtKB-SubCell"/>
</dbReference>
<dbReference type="PANTHER" id="PTHR30158:SF3">
    <property type="entry name" value="MULTIDRUG EFFLUX PUMP SUBUNIT ACRA-RELATED"/>
    <property type="match status" value="1"/>
</dbReference>
<dbReference type="Pfam" id="PF25917">
    <property type="entry name" value="BSH_RND"/>
    <property type="match status" value="1"/>
</dbReference>
<feature type="signal peptide" evidence="4">
    <location>
        <begin position="1"/>
        <end position="30"/>
    </location>
</feature>
<dbReference type="PANTHER" id="PTHR30158">
    <property type="entry name" value="ACRA/E-RELATED COMPONENT OF DRUG EFFLUX TRANSPORTER"/>
    <property type="match status" value="1"/>
</dbReference>
<protein>
    <submittedName>
        <fullName evidence="9">Acriflavine resistance protein A</fullName>
    </submittedName>
</protein>
<dbReference type="Pfam" id="PF25944">
    <property type="entry name" value="Beta-barrel_RND"/>
    <property type="match status" value="1"/>
</dbReference>
<evidence type="ECO:0000256" key="4">
    <source>
        <dbReference type="SAM" id="SignalP"/>
    </source>
</evidence>
<dbReference type="Gene3D" id="1.10.287.470">
    <property type="entry name" value="Helix hairpin bin"/>
    <property type="match status" value="1"/>
</dbReference>
<dbReference type="AlphaFoldDB" id="A0A2X0X039"/>
<proteinExistence type="inferred from homology"/>
<dbReference type="EMBL" id="UAPV01000001">
    <property type="protein sequence ID" value="SPT69246.1"/>
    <property type="molecule type" value="Genomic_DNA"/>
</dbReference>
<evidence type="ECO:0000313" key="9">
    <source>
        <dbReference type="EMBL" id="SPT69246.1"/>
    </source>
</evidence>
<accession>A0A2X0X039</accession>
<dbReference type="InterPro" id="IPR058626">
    <property type="entry name" value="MdtA-like_b-barrel"/>
</dbReference>
<feature type="domain" description="Multidrug resistance protein MdtA-like alpha-helical hairpin" evidence="5">
    <location>
        <begin position="105"/>
        <end position="174"/>
    </location>
</feature>
<organism evidence="9 10">
    <name type="scientific">Anaerobiospirillum thomasii</name>
    <dbReference type="NCBI Taxonomy" id="179995"/>
    <lineage>
        <taxon>Bacteria</taxon>
        <taxon>Pseudomonadati</taxon>
        <taxon>Pseudomonadota</taxon>
        <taxon>Gammaproteobacteria</taxon>
        <taxon>Aeromonadales</taxon>
        <taxon>Succinivibrionaceae</taxon>
        <taxon>Anaerobiospirillum</taxon>
    </lineage>
</organism>
<dbReference type="Gene3D" id="2.40.50.100">
    <property type="match status" value="1"/>
</dbReference>
<dbReference type="Pfam" id="PF25876">
    <property type="entry name" value="HH_MFP_RND"/>
    <property type="match status" value="1"/>
</dbReference>
<keyword evidence="3" id="KW-0175">Coiled coil</keyword>
<dbReference type="OrthoDB" id="9800613at2"/>
<dbReference type="InterPro" id="IPR006143">
    <property type="entry name" value="RND_pump_MFP"/>
</dbReference>
<dbReference type="InterPro" id="IPR058624">
    <property type="entry name" value="MdtA-like_HH"/>
</dbReference>
<evidence type="ECO:0000256" key="1">
    <source>
        <dbReference type="ARBA" id="ARBA00004519"/>
    </source>
</evidence>
<evidence type="ECO:0000256" key="3">
    <source>
        <dbReference type="SAM" id="Coils"/>
    </source>
</evidence>
<comment type="subcellular location">
    <subcellularLocation>
        <location evidence="1">Cell inner membrane</location>
        <topology evidence="1">Lipid-anchor</topology>
    </subcellularLocation>
</comment>
<dbReference type="Gene3D" id="2.40.30.170">
    <property type="match status" value="1"/>
</dbReference>
<feature type="domain" description="Multidrug resistance protein MdtA-like beta-barrel" evidence="7">
    <location>
        <begin position="211"/>
        <end position="300"/>
    </location>
</feature>
<evidence type="ECO:0000313" key="10">
    <source>
        <dbReference type="Proteomes" id="UP000250086"/>
    </source>
</evidence>
<name>A0A2X0X039_9GAMM</name>
<evidence type="ECO:0000259" key="7">
    <source>
        <dbReference type="Pfam" id="PF25944"/>
    </source>
</evidence>
<feature type="chain" id="PRO_5016130715" evidence="4">
    <location>
        <begin position="31"/>
        <end position="384"/>
    </location>
</feature>
<feature type="domain" description="Multidrug resistance protein MdtA-like C-terminal permuted SH3" evidence="8">
    <location>
        <begin position="304"/>
        <end position="365"/>
    </location>
</feature>
<dbReference type="SUPFAM" id="SSF111369">
    <property type="entry name" value="HlyD-like secretion proteins"/>
    <property type="match status" value="1"/>
</dbReference>
<sequence length="384" mass="41413">MFLKNINNKYVIPTAIAAALLCTSACSDDAAQGQSQAMPVDVYTVITKDVPISSRLTGRANATRKAEVRPQVSGIIQERLFVEGSYVKEGDQLYQIDPAIYEANVASARANLASAQASLNTSQLKADRYRKLLESKAVAKQDYDDANANYLQARAQVQAAQAALKTAEINLAYTKVYAPISGIISKSNFTEGALVSAGQASALTTIQQLDPIYIDLGQSVEDHIQLRQAINAGKFKTTGDKPTVDLFFSTGQEYDEKGTLEFSGVSVDESTGMVTLRAIVPNPDKSILPGMFIRADLNEGIVPNAVLVEQASITREANGGSYIYVIEDGVAKKRDIKISLAYENYYLVIDGLKAGEKVITSNLQKIRDGAPVVDIATMQKPASK</sequence>
<keyword evidence="4" id="KW-0732">Signal</keyword>
<gene>
    <name evidence="9" type="primary">acrA</name>
    <name evidence="9" type="ORF">NCTC13093_00612</name>
</gene>
<evidence type="ECO:0000259" key="8">
    <source>
        <dbReference type="Pfam" id="PF25967"/>
    </source>
</evidence>
<dbReference type="NCBIfam" id="TIGR01730">
    <property type="entry name" value="RND_mfp"/>
    <property type="match status" value="1"/>
</dbReference>
<dbReference type="Gene3D" id="2.40.420.20">
    <property type="match status" value="1"/>
</dbReference>